<keyword evidence="1" id="KW-0175">Coiled coil</keyword>
<feature type="transmembrane region" description="Helical" evidence="3">
    <location>
        <begin position="6"/>
        <end position="28"/>
    </location>
</feature>
<keyword evidence="5" id="KW-1185">Reference proteome</keyword>
<protein>
    <recommendedName>
        <fullName evidence="6">DUF4124 domain-containing protein</fullName>
    </recommendedName>
</protein>
<keyword evidence="3" id="KW-0812">Transmembrane</keyword>
<name>A0ABU3W253_9GAMM</name>
<sequence>MGFLKIFLAVVAAQLVILLIVAVTAVFFMEESAVELARDIGIDLNGLTITIAGEDWIVFDNQNTPDNTVRPYVASVAPTVPPWDSNQPSRSNHTNDNNRRNTLSSAARSSREMCRFWHAEFIKNRSEQSRIYRESACKRYERLSGRSRSTIVGNVNRQLDRVDQEREQVLARRREQREDRQREQAELQAKCDRYNRRIDVLDAKLRSGYTVSQGNRWRAERREVSQKYSRECILGR</sequence>
<feature type="coiled-coil region" evidence="1">
    <location>
        <begin position="159"/>
        <end position="204"/>
    </location>
</feature>
<accession>A0ABU3W253</accession>
<comment type="caution">
    <text evidence="4">The sequence shown here is derived from an EMBL/GenBank/DDBJ whole genome shotgun (WGS) entry which is preliminary data.</text>
</comment>
<evidence type="ECO:0000256" key="2">
    <source>
        <dbReference type="SAM" id="MobiDB-lite"/>
    </source>
</evidence>
<reference evidence="4 5" key="1">
    <citation type="submission" date="2023-10" db="EMBL/GenBank/DDBJ databases">
        <title>Characteristics and mechanism of a salt-tolerant marine origin heterotrophic nitrifying- aerobic denitrifying bacteria Marinobacter xestospongiae HN1.</title>
        <authorList>
            <person name="Qi R."/>
        </authorList>
    </citation>
    <scope>NUCLEOTIDE SEQUENCE [LARGE SCALE GENOMIC DNA]</scope>
    <source>
        <strain evidence="4 5">HN1</strain>
    </source>
</reference>
<organism evidence="4 5">
    <name type="scientific">Marinobacter xestospongiae</name>
    <dbReference type="NCBI Taxonomy" id="994319"/>
    <lineage>
        <taxon>Bacteria</taxon>
        <taxon>Pseudomonadati</taxon>
        <taxon>Pseudomonadota</taxon>
        <taxon>Gammaproteobacteria</taxon>
        <taxon>Pseudomonadales</taxon>
        <taxon>Marinobacteraceae</taxon>
        <taxon>Marinobacter</taxon>
    </lineage>
</organism>
<proteinExistence type="predicted"/>
<evidence type="ECO:0000313" key="5">
    <source>
        <dbReference type="Proteomes" id="UP001269819"/>
    </source>
</evidence>
<dbReference type="EMBL" id="JAWIIJ010000015">
    <property type="protein sequence ID" value="MDV2080491.1"/>
    <property type="molecule type" value="Genomic_DNA"/>
</dbReference>
<feature type="region of interest" description="Disordered" evidence="2">
    <location>
        <begin position="79"/>
        <end position="106"/>
    </location>
</feature>
<keyword evidence="3" id="KW-1133">Transmembrane helix</keyword>
<evidence type="ECO:0000256" key="3">
    <source>
        <dbReference type="SAM" id="Phobius"/>
    </source>
</evidence>
<gene>
    <name evidence="4" type="ORF">RYS15_17545</name>
</gene>
<evidence type="ECO:0000313" key="4">
    <source>
        <dbReference type="EMBL" id="MDV2080491.1"/>
    </source>
</evidence>
<evidence type="ECO:0000256" key="1">
    <source>
        <dbReference type="SAM" id="Coils"/>
    </source>
</evidence>
<dbReference type="RefSeq" id="WP_316974897.1">
    <property type="nucleotide sequence ID" value="NZ_JAWIIJ010000015.1"/>
</dbReference>
<keyword evidence="3" id="KW-0472">Membrane</keyword>
<feature type="compositionally biased region" description="Polar residues" evidence="2">
    <location>
        <begin position="84"/>
        <end position="106"/>
    </location>
</feature>
<evidence type="ECO:0008006" key="6">
    <source>
        <dbReference type="Google" id="ProtNLM"/>
    </source>
</evidence>
<dbReference type="Proteomes" id="UP001269819">
    <property type="component" value="Unassembled WGS sequence"/>
</dbReference>